<evidence type="ECO:0000256" key="4">
    <source>
        <dbReference type="ARBA" id="ARBA00023014"/>
    </source>
</evidence>
<comment type="catalytic activity">
    <reaction evidence="5">
        <text>isopentenyl diphosphate + 2 oxidized [2Fe-2S]-[ferredoxin] + H2O = (2E)-4-hydroxy-3-methylbut-2-enyl diphosphate + 2 reduced [2Fe-2S]-[ferredoxin] + 2 H(+)</text>
        <dbReference type="Rhea" id="RHEA:24488"/>
        <dbReference type="Rhea" id="RHEA-COMP:10000"/>
        <dbReference type="Rhea" id="RHEA-COMP:10001"/>
        <dbReference type="ChEBI" id="CHEBI:15377"/>
        <dbReference type="ChEBI" id="CHEBI:15378"/>
        <dbReference type="ChEBI" id="CHEBI:33737"/>
        <dbReference type="ChEBI" id="CHEBI:33738"/>
        <dbReference type="ChEBI" id="CHEBI:128753"/>
        <dbReference type="ChEBI" id="CHEBI:128769"/>
        <dbReference type="EC" id="1.17.7.4"/>
    </reaction>
</comment>
<dbReference type="GO" id="GO:0050992">
    <property type="term" value="P:dimethylallyl diphosphate biosynthetic process"/>
    <property type="evidence" value="ECO:0007669"/>
    <property type="project" value="UniProtKB-UniRule"/>
</dbReference>
<proteinExistence type="inferred from homology"/>
<comment type="pathway">
    <text evidence="5">Isoprenoid biosynthesis; dimethylallyl diphosphate biosynthesis; dimethylallyl diphosphate from (2E)-4-hydroxy-3-methylbutenyl diphosphate: step 1/1.</text>
</comment>
<feature type="binding site" evidence="5">
    <location>
        <position position="223"/>
    </location>
    <ligand>
        <name>isopentenyl diphosphate</name>
        <dbReference type="ChEBI" id="CHEBI:128769"/>
    </ligand>
</feature>
<keyword evidence="1 5" id="KW-0004">4Fe-4S</keyword>
<comment type="cofactor">
    <cofactor evidence="5">
        <name>[4Fe-4S] cluster</name>
        <dbReference type="ChEBI" id="CHEBI:49883"/>
    </cofactor>
    <text evidence="5">Binds 1 [4Fe-4S] cluster per subunit.</text>
</comment>
<dbReference type="NCBIfam" id="TIGR00216">
    <property type="entry name" value="ispH_lytB"/>
    <property type="match status" value="1"/>
</dbReference>
<dbReference type="PANTHER" id="PTHR30426:SF0">
    <property type="entry name" value="4-HYDROXY-3-METHYLBUT-2-ENYL DIPHOSPHATE REDUCTASE"/>
    <property type="match status" value="1"/>
</dbReference>
<dbReference type="CDD" id="cd05687">
    <property type="entry name" value="S1_RPS1_repeat_ec1_hs1"/>
    <property type="match status" value="1"/>
</dbReference>
<feature type="active site" description="Proton donor" evidence="5">
    <location>
        <position position="125"/>
    </location>
</feature>
<dbReference type="SMART" id="SM00316">
    <property type="entry name" value="S1"/>
    <property type="match status" value="4"/>
</dbReference>
<keyword evidence="3 5" id="KW-0408">Iron</keyword>
<feature type="domain" description="S1 motif" evidence="6">
    <location>
        <begin position="571"/>
        <end position="640"/>
    </location>
</feature>
<evidence type="ECO:0000313" key="8">
    <source>
        <dbReference type="Proteomes" id="UP000516046"/>
    </source>
</evidence>
<feature type="binding site" evidence="5">
    <location>
        <position position="224"/>
    </location>
    <ligand>
        <name>isopentenyl diphosphate</name>
        <dbReference type="ChEBI" id="CHEBI:128769"/>
    </ligand>
</feature>
<dbReference type="CDD" id="cd05688">
    <property type="entry name" value="S1_RPS1_repeat_ec3"/>
    <property type="match status" value="1"/>
</dbReference>
<feature type="domain" description="S1 motif" evidence="6">
    <location>
        <begin position="312"/>
        <end position="381"/>
    </location>
</feature>
<dbReference type="GO" id="GO:0003676">
    <property type="term" value="F:nucleic acid binding"/>
    <property type="evidence" value="ECO:0007669"/>
    <property type="project" value="InterPro"/>
</dbReference>
<keyword evidence="2 5" id="KW-0479">Metal-binding</keyword>
<dbReference type="CDD" id="cd13944">
    <property type="entry name" value="lytB_ispH"/>
    <property type="match status" value="1"/>
</dbReference>
<organism evidence="7 8">
    <name type="scientific">Caproicibacterium amylolyticum</name>
    <dbReference type="NCBI Taxonomy" id="2766537"/>
    <lineage>
        <taxon>Bacteria</taxon>
        <taxon>Bacillati</taxon>
        <taxon>Bacillota</taxon>
        <taxon>Clostridia</taxon>
        <taxon>Eubacteriales</taxon>
        <taxon>Oscillospiraceae</taxon>
        <taxon>Caproicibacterium</taxon>
    </lineage>
</organism>
<dbReference type="NCBIfam" id="NF005208">
    <property type="entry name" value="PRK06676.1"/>
    <property type="match status" value="1"/>
</dbReference>
<dbReference type="Gene3D" id="3.40.50.11270">
    <property type="match status" value="1"/>
</dbReference>
<feature type="binding site" evidence="5">
    <location>
        <position position="40"/>
    </location>
    <ligand>
        <name>(2E)-4-hydroxy-3-methylbut-2-enyl diphosphate</name>
        <dbReference type="ChEBI" id="CHEBI:128753"/>
    </ligand>
</feature>
<dbReference type="InterPro" id="IPR035104">
    <property type="entry name" value="Ribosomal_protein_S1-like"/>
</dbReference>
<feature type="binding site" evidence="5">
    <location>
        <position position="223"/>
    </location>
    <ligand>
        <name>(2E)-4-hydroxy-3-methylbut-2-enyl diphosphate</name>
        <dbReference type="ChEBI" id="CHEBI:128753"/>
    </ligand>
</feature>
<evidence type="ECO:0000256" key="1">
    <source>
        <dbReference type="ARBA" id="ARBA00022485"/>
    </source>
</evidence>
<keyword evidence="7" id="KW-0687">Ribonucleoprotein</keyword>
<sequence>MKIEVAKSAGFCFGVNRAVTLVEDLLRQGKKVCTLGPIIHNPQTLAHLEKLGARIVEEPEQVPPGSTLVVRSHGVSRSVEEQIARLPIECADATCPFVEKIHRIVAEQGQAGRIVLIAGNPEHPEVQGILGHCTGTAFVFPTAKELEKGIERWQFSQNSAVSVVAQTTFSVAEWRNCLEILKKVYTNAKIFDTICNATASRQSEAESLACTCDAMIVLGGRQSSNTAKLYEVCSRHTQTIFAQSAAEIPRELFAGVHHLGITAGASTPASIIKEVLVTMAEINEGVHSPETAESGDNFAEMLEESLKSLNTDEKVHGIVVGITPTEVLVDVGRKQSGFVPLSELTADPGAKTDDLVKIGDEMDLLIMRTNDQEGTIMLSKRRLDAAKGWDEVVAAEENQEILTGTVVEVVKGGVIAVTKGVRIFIPASQATASRSDPLDALLKKEVDFRIIEVNRGRRRAVGSIRSVLKDQQKKLAEKFWETAEEGKEYDGVVKSLTSYGAFVDLGGIDGMIHISELSWTRIKHPSEVVSVGDKVHVYIKGLDHEKGKISLGYKRPEDSPWEVLKRDYPVGTVVEATVVGMTTFGAFARIIPGIDGLIHISQIADHRIEKPQDELQIGQTVKAVITDIDFDRHRVSLSIRQLLENSEESNTADESAE</sequence>
<dbReference type="PROSITE" id="PS50126">
    <property type="entry name" value="S1"/>
    <property type="match status" value="4"/>
</dbReference>
<keyword evidence="5" id="KW-0414">Isoprene biosynthesis</keyword>
<keyword evidence="8" id="KW-1185">Reference proteome</keyword>
<evidence type="ECO:0000313" key="7">
    <source>
        <dbReference type="EMBL" id="QNO16789.1"/>
    </source>
</evidence>
<feature type="binding site" evidence="5">
    <location>
        <position position="73"/>
    </location>
    <ligand>
        <name>(2E)-4-hydroxy-3-methylbut-2-enyl diphosphate</name>
        <dbReference type="ChEBI" id="CHEBI:128753"/>
    </ligand>
</feature>
<feature type="binding site" evidence="5">
    <location>
        <position position="123"/>
    </location>
    <ligand>
        <name>isopentenyl diphosphate</name>
        <dbReference type="ChEBI" id="CHEBI:128769"/>
    </ligand>
</feature>
<dbReference type="GO" id="GO:0019288">
    <property type="term" value="P:isopentenyl diphosphate biosynthetic process, methylerythritol 4-phosphate pathway"/>
    <property type="evidence" value="ECO:0007669"/>
    <property type="project" value="UniProtKB-UniRule"/>
</dbReference>
<feature type="binding site" evidence="5">
    <location>
        <position position="123"/>
    </location>
    <ligand>
        <name>(2E)-4-hydroxy-3-methylbut-2-enyl diphosphate</name>
        <dbReference type="ChEBI" id="CHEBI:128753"/>
    </ligand>
</feature>
<evidence type="ECO:0000256" key="3">
    <source>
        <dbReference type="ARBA" id="ARBA00023004"/>
    </source>
</evidence>
<dbReference type="NCBIfam" id="NF000907">
    <property type="entry name" value="PRK00087.1"/>
    <property type="match status" value="1"/>
</dbReference>
<dbReference type="SUPFAM" id="SSF50249">
    <property type="entry name" value="Nucleic acid-binding proteins"/>
    <property type="match status" value="4"/>
</dbReference>
<dbReference type="GO" id="GO:0005840">
    <property type="term" value="C:ribosome"/>
    <property type="evidence" value="ECO:0007669"/>
    <property type="project" value="UniProtKB-KW"/>
</dbReference>
<feature type="binding site" evidence="5">
    <location>
        <position position="223"/>
    </location>
    <ligand>
        <name>dimethylallyl diphosphate</name>
        <dbReference type="ChEBI" id="CHEBI:57623"/>
    </ligand>
</feature>
<feature type="binding site" evidence="5">
    <location>
        <position position="225"/>
    </location>
    <ligand>
        <name>isopentenyl diphosphate</name>
        <dbReference type="ChEBI" id="CHEBI:128769"/>
    </ligand>
</feature>
<feature type="binding site" evidence="5">
    <location>
        <position position="224"/>
    </location>
    <ligand>
        <name>(2E)-4-hydroxy-3-methylbut-2-enyl diphosphate</name>
        <dbReference type="ChEBI" id="CHEBI:128753"/>
    </ligand>
</feature>
<dbReference type="PRINTS" id="PR00681">
    <property type="entry name" value="RIBOSOMALS1"/>
</dbReference>
<feature type="binding site" evidence="5">
    <location>
        <position position="12"/>
    </location>
    <ligand>
        <name>[4Fe-4S] cluster</name>
        <dbReference type="ChEBI" id="CHEBI:49883"/>
    </ligand>
</feature>
<keyword evidence="7" id="KW-0689">Ribosomal protein</keyword>
<dbReference type="PANTHER" id="PTHR30426">
    <property type="entry name" value="4-HYDROXY-3-METHYLBUT-2-ENYL DIPHOSPHATE REDUCTASE"/>
    <property type="match status" value="1"/>
</dbReference>
<comment type="similarity">
    <text evidence="5">Belongs to the IspH family.</text>
</comment>
<dbReference type="KEGG" id="caml:H6X83_07315"/>
<dbReference type="EMBL" id="CP060696">
    <property type="protein sequence ID" value="QNO16789.1"/>
    <property type="molecule type" value="Genomic_DNA"/>
</dbReference>
<feature type="binding site" evidence="5">
    <location>
        <position position="224"/>
    </location>
    <ligand>
        <name>dimethylallyl diphosphate</name>
        <dbReference type="ChEBI" id="CHEBI:57623"/>
    </ligand>
</feature>
<dbReference type="AlphaFoldDB" id="A0A7G9WDM7"/>
<feature type="binding site" evidence="5">
    <location>
        <position position="195"/>
    </location>
    <ligand>
        <name>[4Fe-4S] cluster</name>
        <dbReference type="ChEBI" id="CHEBI:49883"/>
    </ligand>
</feature>
<dbReference type="GO" id="GO:0051745">
    <property type="term" value="F:4-hydroxy-3-methylbut-2-enyl diphosphate reductase activity"/>
    <property type="evidence" value="ECO:0007669"/>
    <property type="project" value="UniProtKB-UniRule"/>
</dbReference>
<feature type="binding site" evidence="5">
    <location>
        <position position="40"/>
    </location>
    <ligand>
        <name>isopentenyl diphosphate</name>
        <dbReference type="ChEBI" id="CHEBI:128769"/>
    </ligand>
</feature>
<feature type="binding site" evidence="5">
    <location>
        <position position="40"/>
    </location>
    <ligand>
        <name>dimethylallyl diphosphate</name>
        <dbReference type="ChEBI" id="CHEBI:57623"/>
    </ligand>
</feature>
<feature type="binding site" evidence="5">
    <location>
        <position position="266"/>
    </location>
    <ligand>
        <name>(2E)-4-hydroxy-3-methylbut-2-enyl diphosphate</name>
        <dbReference type="ChEBI" id="CHEBI:128753"/>
    </ligand>
</feature>
<dbReference type="GO" id="GO:0016114">
    <property type="term" value="P:terpenoid biosynthetic process"/>
    <property type="evidence" value="ECO:0007669"/>
    <property type="project" value="UniProtKB-UniRule"/>
</dbReference>
<comment type="pathway">
    <text evidence="5">Isoprenoid biosynthesis; isopentenyl diphosphate biosynthesis via DXP pathway; isopentenyl diphosphate from 1-deoxy-D-xylulose 5-phosphate: step 6/6.</text>
</comment>
<dbReference type="InterPro" id="IPR003451">
    <property type="entry name" value="LytB/IspH"/>
</dbReference>
<dbReference type="GO" id="GO:0046872">
    <property type="term" value="F:metal ion binding"/>
    <property type="evidence" value="ECO:0007669"/>
    <property type="project" value="UniProtKB-KW"/>
</dbReference>
<feature type="binding site" evidence="5">
    <location>
        <position position="266"/>
    </location>
    <ligand>
        <name>dimethylallyl diphosphate</name>
        <dbReference type="ChEBI" id="CHEBI:57623"/>
    </ligand>
</feature>
<feature type="binding site" evidence="5">
    <location>
        <position position="95"/>
    </location>
    <ligand>
        <name>[4Fe-4S] cluster</name>
        <dbReference type="ChEBI" id="CHEBI:49883"/>
    </ligand>
</feature>
<protein>
    <recommendedName>
        <fullName evidence="5">4-hydroxy-3-methylbut-2-enyl diphosphate reductase</fullName>
        <shortName evidence="5">HMBPP reductase</shortName>
        <ecNumber evidence="5">1.17.7.4</ecNumber>
    </recommendedName>
</protein>
<dbReference type="Gene3D" id="2.40.50.140">
    <property type="entry name" value="Nucleic acid-binding proteins"/>
    <property type="match status" value="4"/>
</dbReference>
<evidence type="ECO:0000256" key="5">
    <source>
        <dbReference type="HAMAP-Rule" id="MF_00191"/>
    </source>
</evidence>
<dbReference type="CDD" id="cd04465">
    <property type="entry name" value="S1_RPS1_repeat_ec2_hs2"/>
    <property type="match status" value="1"/>
</dbReference>
<feature type="binding site" evidence="5">
    <location>
        <position position="73"/>
    </location>
    <ligand>
        <name>dimethylallyl diphosphate</name>
        <dbReference type="ChEBI" id="CHEBI:57623"/>
    </ligand>
</feature>
<dbReference type="InterPro" id="IPR003029">
    <property type="entry name" value="S1_domain"/>
</dbReference>
<feature type="domain" description="S1 motif" evidence="6">
    <location>
        <begin position="486"/>
        <end position="554"/>
    </location>
</feature>
<accession>A0A7G9WDM7</accession>
<feature type="domain" description="S1 motif" evidence="6">
    <location>
        <begin position="399"/>
        <end position="465"/>
    </location>
</feature>
<dbReference type="Proteomes" id="UP000516046">
    <property type="component" value="Chromosome"/>
</dbReference>
<feature type="binding site" evidence="5">
    <location>
        <position position="266"/>
    </location>
    <ligand>
        <name>isopentenyl diphosphate</name>
        <dbReference type="ChEBI" id="CHEBI:128769"/>
    </ligand>
</feature>
<dbReference type="HAMAP" id="MF_00191">
    <property type="entry name" value="IspH"/>
    <property type="match status" value="1"/>
</dbReference>
<dbReference type="RefSeq" id="WP_212505856.1">
    <property type="nucleotide sequence ID" value="NZ_CP060696.1"/>
</dbReference>
<dbReference type="Pfam" id="PF02401">
    <property type="entry name" value="LYTB"/>
    <property type="match status" value="1"/>
</dbReference>
<keyword evidence="4 5" id="KW-0411">Iron-sulfur</keyword>
<feature type="binding site" evidence="5">
    <location>
        <position position="73"/>
    </location>
    <ligand>
        <name>isopentenyl diphosphate</name>
        <dbReference type="ChEBI" id="CHEBI:128769"/>
    </ligand>
</feature>
<dbReference type="EC" id="1.17.7.4" evidence="5"/>
<gene>
    <name evidence="5" type="primary">ispH</name>
    <name evidence="7" type="ORF">H6X83_07315</name>
</gene>
<dbReference type="GO" id="GO:0051539">
    <property type="term" value="F:4 iron, 4 sulfur cluster binding"/>
    <property type="evidence" value="ECO:0007669"/>
    <property type="project" value="UniProtKB-UniRule"/>
</dbReference>
<keyword evidence="5 7" id="KW-0560">Oxidoreductase</keyword>
<feature type="binding site" evidence="5">
    <location>
        <position position="225"/>
    </location>
    <ligand>
        <name>(2E)-4-hydroxy-3-methylbut-2-enyl diphosphate</name>
        <dbReference type="ChEBI" id="CHEBI:128753"/>
    </ligand>
</feature>
<comment type="catalytic activity">
    <reaction evidence="5">
        <text>dimethylallyl diphosphate + 2 oxidized [2Fe-2S]-[ferredoxin] + H2O = (2E)-4-hydroxy-3-methylbut-2-enyl diphosphate + 2 reduced [2Fe-2S]-[ferredoxin] + 2 H(+)</text>
        <dbReference type="Rhea" id="RHEA:24825"/>
        <dbReference type="Rhea" id="RHEA-COMP:10000"/>
        <dbReference type="Rhea" id="RHEA-COMP:10001"/>
        <dbReference type="ChEBI" id="CHEBI:15377"/>
        <dbReference type="ChEBI" id="CHEBI:15378"/>
        <dbReference type="ChEBI" id="CHEBI:33737"/>
        <dbReference type="ChEBI" id="CHEBI:33738"/>
        <dbReference type="ChEBI" id="CHEBI:57623"/>
        <dbReference type="ChEBI" id="CHEBI:128753"/>
        <dbReference type="EC" id="1.17.7.4"/>
    </reaction>
</comment>
<dbReference type="Gene3D" id="3.40.1010.20">
    <property type="entry name" value="4-hydroxy-3-methylbut-2-enyl diphosphate reductase, catalytic domain"/>
    <property type="match status" value="2"/>
</dbReference>
<evidence type="ECO:0000259" key="6">
    <source>
        <dbReference type="PROSITE" id="PS50126"/>
    </source>
</evidence>
<name>A0A7G9WDM7_9FIRM</name>
<reference evidence="7 8" key="1">
    <citation type="submission" date="2020-08" db="EMBL/GenBank/DDBJ databases">
        <authorList>
            <person name="Ren C."/>
            <person name="Gu Y."/>
            <person name="Xu Y."/>
        </authorList>
    </citation>
    <scope>NUCLEOTIDE SEQUENCE [LARGE SCALE GENOMIC DNA]</scope>
    <source>
        <strain evidence="7 8">LBM18003</strain>
    </source>
</reference>
<feature type="binding site" evidence="5">
    <location>
        <position position="123"/>
    </location>
    <ligand>
        <name>dimethylallyl diphosphate</name>
        <dbReference type="ChEBI" id="CHEBI:57623"/>
    </ligand>
</feature>
<feature type="binding site" evidence="5">
    <location>
        <position position="167"/>
    </location>
    <ligand>
        <name>(2E)-4-hydroxy-3-methylbut-2-enyl diphosphate</name>
        <dbReference type="ChEBI" id="CHEBI:128753"/>
    </ligand>
</feature>
<dbReference type="UniPathway" id="UPA00056">
    <property type="reaction ID" value="UER00097"/>
</dbReference>
<feature type="binding site" evidence="5">
    <location>
        <position position="225"/>
    </location>
    <ligand>
        <name>dimethylallyl diphosphate</name>
        <dbReference type="ChEBI" id="CHEBI:57623"/>
    </ligand>
</feature>
<evidence type="ECO:0000256" key="2">
    <source>
        <dbReference type="ARBA" id="ARBA00022723"/>
    </source>
</evidence>
<dbReference type="Pfam" id="PF00575">
    <property type="entry name" value="S1"/>
    <property type="match status" value="4"/>
</dbReference>
<comment type="function">
    <text evidence="5">Catalyzes the conversion of 1-hydroxy-2-methyl-2-(E)-butenyl 4-diphosphate (HMBPP) into a mixture of isopentenyl diphosphate (IPP) and dimethylallyl diphosphate (DMAPP). Acts in the terminal step of the DOXP/MEP pathway for isoprenoid precursor biosynthesis.</text>
</comment>
<dbReference type="InterPro" id="IPR012340">
    <property type="entry name" value="NA-bd_OB-fold"/>
</dbReference>
<dbReference type="UniPathway" id="UPA00059">
    <property type="reaction ID" value="UER00105"/>
</dbReference>